<proteinExistence type="predicted"/>
<dbReference type="EMBL" id="GBXM01022567">
    <property type="protein sequence ID" value="JAH86010.1"/>
    <property type="molecule type" value="Transcribed_RNA"/>
</dbReference>
<accession>A0A0E9W8U8</accession>
<name>A0A0E9W8U8_ANGAN</name>
<organism evidence="1">
    <name type="scientific">Anguilla anguilla</name>
    <name type="common">European freshwater eel</name>
    <name type="synonym">Muraena anguilla</name>
    <dbReference type="NCBI Taxonomy" id="7936"/>
    <lineage>
        <taxon>Eukaryota</taxon>
        <taxon>Metazoa</taxon>
        <taxon>Chordata</taxon>
        <taxon>Craniata</taxon>
        <taxon>Vertebrata</taxon>
        <taxon>Euteleostomi</taxon>
        <taxon>Actinopterygii</taxon>
        <taxon>Neopterygii</taxon>
        <taxon>Teleostei</taxon>
        <taxon>Anguilliformes</taxon>
        <taxon>Anguillidae</taxon>
        <taxon>Anguilla</taxon>
    </lineage>
</organism>
<protein>
    <submittedName>
        <fullName evidence="1">Uncharacterized protein</fullName>
    </submittedName>
</protein>
<evidence type="ECO:0000313" key="1">
    <source>
        <dbReference type="EMBL" id="JAH86010.1"/>
    </source>
</evidence>
<reference evidence="1" key="2">
    <citation type="journal article" date="2015" name="Fish Shellfish Immunol.">
        <title>Early steps in the European eel (Anguilla anguilla)-Vibrio vulnificus interaction in the gills: Role of the RtxA13 toxin.</title>
        <authorList>
            <person name="Callol A."/>
            <person name="Pajuelo D."/>
            <person name="Ebbesson L."/>
            <person name="Teles M."/>
            <person name="MacKenzie S."/>
            <person name="Amaro C."/>
        </authorList>
    </citation>
    <scope>NUCLEOTIDE SEQUENCE</scope>
</reference>
<reference evidence="1" key="1">
    <citation type="submission" date="2014-11" db="EMBL/GenBank/DDBJ databases">
        <authorList>
            <person name="Amaro Gonzalez C."/>
        </authorList>
    </citation>
    <scope>NUCLEOTIDE SEQUENCE</scope>
</reference>
<sequence>MCLDLYFFKFPLLWTVFVKINLKKHDIISFRSWNGRLLCFYFPG</sequence>
<dbReference type="AlphaFoldDB" id="A0A0E9W8U8"/>